<comment type="caution">
    <text evidence="1">The sequence shown here is derived from an EMBL/GenBank/DDBJ whole genome shotgun (WGS) entry which is preliminary data.</text>
</comment>
<protein>
    <recommendedName>
        <fullName evidence="3">STAS/SEC14 domain-containing protein</fullName>
    </recommendedName>
</protein>
<dbReference type="Proteomes" id="UP000019678">
    <property type="component" value="Unassembled WGS sequence"/>
</dbReference>
<organism evidence="1 2">
    <name type="scientific">Chondromyces apiculatus DSM 436</name>
    <dbReference type="NCBI Taxonomy" id="1192034"/>
    <lineage>
        <taxon>Bacteria</taxon>
        <taxon>Pseudomonadati</taxon>
        <taxon>Myxococcota</taxon>
        <taxon>Polyangia</taxon>
        <taxon>Polyangiales</taxon>
        <taxon>Polyangiaceae</taxon>
        <taxon>Chondromyces</taxon>
    </lineage>
</organism>
<evidence type="ECO:0000313" key="2">
    <source>
        <dbReference type="Proteomes" id="UP000019678"/>
    </source>
</evidence>
<dbReference type="STRING" id="1192034.CAP_3774"/>
<gene>
    <name evidence="1" type="ORF">CAP_3774</name>
</gene>
<sequence>MDADRPDGACSAQVPLQNSTAEGSFGLHRMRYHAPALIEFDVRGAISDEDARGITGFIVEHTRMFPDVLFLVDVAGLDAVSLGARKLAAASAQQVAYRVMAFHGATFQARLLVTLTVGAMRLLSGTRTEVRFFKTAVEARKWLGERHCALYPATTGAA</sequence>
<evidence type="ECO:0000313" key="1">
    <source>
        <dbReference type="EMBL" id="EYF04963.1"/>
    </source>
</evidence>
<reference evidence="1 2" key="1">
    <citation type="submission" date="2013-05" db="EMBL/GenBank/DDBJ databases">
        <title>Genome assembly of Chondromyces apiculatus DSM 436.</title>
        <authorList>
            <person name="Sharma G."/>
            <person name="Khatri I."/>
            <person name="Kaur C."/>
            <person name="Mayilraj S."/>
            <person name="Subramanian S."/>
        </authorList>
    </citation>
    <scope>NUCLEOTIDE SEQUENCE [LARGE SCALE GENOMIC DNA]</scope>
    <source>
        <strain evidence="1 2">DSM 436</strain>
    </source>
</reference>
<name>A0A017T6S8_9BACT</name>
<dbReference type="EMBL" id="ASRX01000028">
    <property type="protein sequence ID" value="EYF04963.1"/>
    <property type="molecule type" value="Genomic_DNA"/>
</dbReference>
<dbReference type="AlphaFoldDB" id="A0A017T6S8"/>
<accession>A0A017T6S8</accession>
<proteinExistence type="predicted"/>
<evidence type="ECO:0008006" key="3">
    <source>
        <dbReference type="Google" id="ProtNLM"/>
    </source>
</evidence>
<keyword evidence="2" id="KW-1185">Reference proteome</keyword>
<dbReference type="RefSeq" id="WP_044243205.1">
    <property type="nucleotide sequence ID" value="NZ_ASRX01000028.1"/>
</dbReference>